<keyword evidence="2" id="KW-0813">Transport</keyword>
<feature type="transmembrane region" description="Helical" evidence="10">
    <location>
        <begin position="125"/>
        <end position="145"/>
    </location>
</feature>
<dbReference type="Pfam" id="PF02386">
    <property type="entry name" value="TrkH"/>
    <property type="match status" value="1"/>
</dbReference>
<evidence type="ECO:0000256" key="5">
    <source>
        <dbReference type="ARBA" id="ARBA00022692"/>
    </source>
</evidence>
<dbReference type="PANTHER" id="PTHR32024">
    <property type="entry name" value="TRK SYSTEM POTASSIUM UPTAKE PROTEIN TRKG-RELATED"/>
    <property type="match status" value="1"/>
</dbReference>
<evidence type="ECO:0000256" key="1">
    <source>
        <dbReference type="ARBA" id="ARBA00004651"/>
    </source>
</evidence>
<feature type="transmembrane region" description="Helical" evidence="10">
    <location>
        <begin position="66"/>
        <end position="94"/>
    </location>
</feature>
<evidence type="ECO:0000256" key="9">
    <source>
        <dbReference type="ARBA" id="ARBA00023136"/>
    </source>
</evidence>
<keyword evidence="6" id="KW-0630">Potassium</keyword>
<sequence length="437" mass="47518">MLRLKPPIIIALSFFLVILVGGILLSLPLASAHGLPTNFLDACFTANSATCVTGLVTLDTGVHFSLFGLVVIMGLMQLGGLGYMTFSVFMVLVFRQKLFISQKLAIREALNIYSTKDVIMVMKRIFTIVFTIEGIGALILFLRWWPELGVKKGLLYAVFHAVSAFNNAGFALPAKFANLTPYATDLVINLTITSLIIIGGIGFMVIADILEHKRLSLHSKIVLLVTTLLIAIGTIVFFTLEHNNPNTLGHFTLHEKVLVSYFQAVTPRTAGFNTIDISLLFNPTLLITMFLMFVGASPGGTGGGIKTTTFALIIATIWATLRGDKNTILFNRRIPAETTRRAFAITFLSLTAVAIAIFILNNLETFGLMEIGFEVFSAFGTVGLSMGITPYLSSLGKMIIMLVMFIGRVGPLTLMMALAIEQREARAIPPKEGISIG</sequence>
<organism evidence="11 12">
    <name type="scientific">candidate division WOR-1 bacterium RIFOXYB2_FULL_48_7</name>
    <dbReference type="NCBI Taxonomy" id="1802583"/>
    <lineage>
        <taxon>Bacteria</taxon>
        <taxon>Bacillati</taxon>
        <taxon>Saganbacteria</taxon>
    </lineage>
</organism>
<feature type="transmembrane region" description="Helical" evidence="10">
    <location>
        <begin position="303"/>
        <end position="321"/>
    </location>
</feature>
<dbReference type="EMBL" id="MEUF01000092">
    <property type="protein sequence ID" value="OGC29431.1"/>
    <property type="molecule type" value="Genomic_DNA"/>
</dbReference>
<name>A0A1F4T9F8_UNCSA</name>
<feature type="transmembrane region" description="Helical" evidence="10">
    <location>
        <begin position="221"/>
        <end position="240"/>
    </location>
</feature>
<evidence type="ECO:0008006" key="13">
    <source>
        <dbReference type="Google" id="ProtNLM"/>
    </source>
</evidence>
<evidence type="ECO:0000256" key="4">
    <source>
        <dbReference type="ARBA" id="ARBA00022538"/>
    </source>
</evidence>
<dbReference type="Proteomes" id="UP000178951">
    <property type="component" value="Unassembled WGS sequence"/>
</dbReference>
<evidence type="ECO:0000256" key="3">
    <source>
        <dbReference type="ARBA" id="ARBA00022475"/>
    </source>
</evidence>
<feature type="transmembrane region" description="Helical" evidence="10">
    <location>
        <begin position="398"/>
        <end position="420"/>
    </location>
</feature>
<feature type="transmembrane region" description="Helical" evidence="10">
    <location>
        <begin position="277"/>
        <end position="296"/>
    </location>
</feature>
<accession>A0A1F4T9F8</accession>
<dbReference type="AlphaFoldDB" id="A0A1F4T9F8"/>
<dbReference type="STRING" id="1802583.A2311_05905"/>
<keyword evidence="4" id="KW-0633">Potassium transport</keyword>
<comment type="subcellular location">
    <subcellularLocation>
        <location evidence="1">Cell membrane</location>
        <topology evidence="1">Multi-pass membrane protein</topology>
    </subcellularLocation>
</comment>
<keyword evidence="7 10" id="KW-1133">Transmembrane helix</keyword>
<dbReference type="NCBIfam" id="TIGR00933">
    <property type="entry name" value="2a38"/>
    <property type="match status" value="1"/>
</dbReference>
<dbReference type="InterPro" id="IPR004772">
    <property type="entry name" value="TrkH"/>
</dbReference>
<comment type="caution">
    <text evidence="11">The sequence shown here is derived from an EMBL/GenBank/DDBJ whole genome shotgun (WGS) entry which is preliminary data.</text>
</comment>
<gene>
    <name evidence="11" type="ORF">A2311_05905</name>
</gene>
<keyword evidence="3" id="KW-1003">Cell membrane</keyword>
<feature type="transmembrane region" description="Helical" evidence="10">
    <location>
        <begin position="186"/>
        <end position="209"/>
    </location>
</feature>
<dbReference type="GO" id="GO:0015379">
    <property type="term" value="F:potassium:chloride symporter activity"/>
    <property type="evidence" value="ECO:0007669"/>
    <property type="project" value="InterPro"/>
</dbReference>
<protein>
    <recommendedName>
        <fullName evidence="13">Trk family potassium uptake protein</fullName>
    </recommendedName>
</protein>
<keyword evidence="9 10" id="KW-0472">Membrane</keyword>
<proteinExistence type="predicted"/>
<evidence type="ECO:0000256" key="6">
    <source>
        <dbReference type="ARBA" id="ARBA00022958"/>
    </source>
</evidence>
<reference evidence="11 12" key="1">
    <citation type="journal article" date="2016" name="Nat. Commun.">
        <title>Thousands of microbial genomes shed light on interconnected biogeochemical processes in an aquifer system.</title>
        <authorList>
            <person name="Anantharaman K."/>
            <person name="Brown C.T."/>
            <person name="Hug L.A."/>
            <person name="Sharon I."/>
            <person name="Castelle C.J."/>
            <person name="Probst A.J."/>
            <person name="Thomas B.C."/>
            <person name="Singh A."/>
            <person name="Wilkins M.J."/>
            <person name="Karaoz U."/>
            <person name="Brodie E.L."/>
            <person name="Williams K.H."/>
            <person name="Hubbard S.S."/>
            <person name="Banfield J.F."/>
        </authorList>
    </citation>
    <scope>NUCLEOTIDE SEQUENCE [LARGE SCALE GENOMIC DNA]</scope>
</reference>
<feature type="transmembrane region" description="Helical" evidence="10">
    <location>
        <begin position="372"/>
        <end position="392"/>
    </location>
</feature>
<evidence type="ECO:0000256" key="8">
    <source>
        <dbReference type="ARBA" id="ARBA00023065"/>
    </source>
</evidence>
<dbReference type="PANTHER" id="PTHR32024:SF1">
    <property type="entry name" value="KTR SYSTEM POTASSIUM UPTAKE PROTEIN B"/>
    <property type="match status" value="1"/>
</dbReference>
<keyword evidence="8" id="KW-0406">Ion transport</keyword>
<feature type="transmembrane region" description="Helical" evidence="10">
    <location>
        <begin position="341"/>
        <end position="360"/>
    </location>
</feature>
<evidence type="ECO:0000313" key="11">
    <source>
        <dbReference type="EMBL" id="OGC29431.1"/>
    </source>
</evidence>
<dbReference type="GO" id="GO:0005886">
    <property type="term" value="C:plasma membrane"/>
    <property type="evidence" value="ECO:0007669"/>
    <property type="project" value="UniProtKB-SubCell"/>
</dbReference>
<evidence type="ECO:0000313" key="12">
    <source>
        <dbReference type="Proteomes" id="UP000178951"/>
    </source>
</evidence>
<evidence type="ECO:0000256" key="7">
    <source>
        <dbReference type="ARBA" id="ARBA00022989"/>
    </source>
</evidence>
<dbReference type="InterPro" id="IPR003445">
    <property type="entry name" value="Cat_transpt"/>
</dbReference>
<evidence type="ECO:0000256" key="2">
    <source>
        <dbReference type="ARBA" id="ARBA00022448"/>
    </source>
</evidence>
<keyword evidence="5 10" id="KW-0812">Transmembrane</keyword>
<evidence type="ECO:0000256" key="10">
    <source>
        <dbReference type="SAM" id="Phobius"/>
    </source>
</evidence>